<reference evidence="1 2" key="1">
    <citation type="submission" date="2020-06" db="EMBL/GenBank/DDBJ databases">
        <authorList>
            <person name="Li R."/>
            <person name="Bekaert M."/>
        </authorList>
    </citation>
    <scope>NUCLEOTIDE SEQUENCE [LARGE SCALE GENOMIC DNA]</scope>
    <source>
        <strain evidence="2">wild</strain>
    </source>
</reference>
<dbReference type="Proteomes" id="UP000507470">
    <property type="component" value="Unassembled WGS sequence"/>
</dbReference>
<organism evidence="1 2">
    <name type="scientific">Mytilus coruscus</name>
    <name type="common">Sea mussel</name>
    <dbReference type="NCBI Taxonomy" id="42192"/>
    <lineage>
        <taxon>Eukaryota</taxon>
        <taxon>Metazoa</taxon>
        <taxon>Spiralia</taxon>
        <taxon>Lophotrochozoa</taxon>
        <taxon>Mollusca</taxon>
        <taxon>Bivalvia</taxon>
        <taxon>Autobranchia</taxon>
        <taxon>Pteriomorphia</taxon>
        <taxon>Mytilida</taxon>
        <taxon>Mytiloidea</taxon>
        <taxon>Mytilidae</taxon>
        <taxon>Mytilinae</taxon>
        <taxon>Mytilus</taxon>
    </lineage>
</organism>
<dbReference type="EMBL" id="CACVKT020000687">
    <property type="protein sequence ID" value="CAC5361748.1"/>
    <property type="molecule type" value="Genomic_DNA"/>
</dbReference>
<sequence length="662" mass="76731">MNQDEENLCKLVLLIVNIAMNVIRQIISCKLLKSEENFIFYLKSNMHMLFHAWHNSKKCCKCLKDENNNSESMLTGDQFRLMFNTGIQMNKEHKHVKNNKIYCFNKISVREDASLENLDLTLANCLLICTCTPERVKDNVERSSILDWTKNIKDSRNEIFHLANSKCLPTEEFRRKWTKIEGAVYGLARLVGSQYSDQIKEELKTLKAKNVTNCQNELKEILIQCKQDINLLLHQQYEKSFNDKFKRVGINKLKDIRQQWTTIHNREQICAKAGGININIVDTSYIKEDVVKENKSVEVLLRVQTPEEWDEDIIIETIRRMCDEINKGGNIIIKETTLEQFMLVVEMLIDTLSTQQNLKDEIEMFFRKIFEQCNIDTSQSDTVNVSIESIIEMQSPVPSDAKLVLMKSLAVQKRKDAFFTSCAVWSDNHYIFIDSNNMCLIVSNHNTGDTEEIELRNKPFSMAIIDSNNVAISFPEKQEIAILNLNAIGKHGPTKFKKVNGKCYTLTKYDDNTLLVYIQGKGIHSYDMSKDEFKSLDIQIPSFVPHSDEICARNNRLFHTNRSSGSVFCYEINGSMLWKFERDLKRPTALTSDTFGNIYVTDYTSHHLYFISADGQSHKTLLSRKDKLWLPTFVYFCVKRNCLLIVNRDNGYAASYSIKYEK</sequence>
<dbReference type="InterPro" id="IPR011042">
    <property type="entry name" value="6-blade_b-propeller_TolB-like"/>
</dbReference>
<evidence type="ECO:0000313" key="2">
    <source>
        <dbReference type="Proteomes" id="UP000507470"/>
    </source>
</evidence>
<accession>A0A6J8A5W9</accession>
<keyword evidence="2" id="KW-1185">Reference proteome</keyword>
<protein>
    <submittedName>
        <fullName evidence="1">Uncharacterized protein</fullName>
    </submittedName>
</protein>
<evidence type="ECO:0000313" key="1">
    <source>
        <dbReference type="EMBL" id="CAC5361748.1"/>
    </source>
</evidence>
<name>A0A6J8A5W9_MYTCO</name>
<dbReference type="OrthoDB" id="6052012at2759"/>
<dbReference type="AlphaFoldDB" id="A0A6J8A5W9"/>
<dbReference type="SUPFAM" id="SSF101898">
    <property type="entry name" value="NHL repeat"/>
    <property type="match status" value="1"/>
</dbReference>
<gene>
    <name evidence="1" type="ORF">MCOR_3757</name>
</gene>
<dbReference type="Gene3D" id="2.120.10.30">
    <property type="entry name" value="TolB, C-terminal domain"/>
    <property type="match status" value="1"/>
</dbReference>
<proteinExistence type="predicted"/>